<feature type="region of interest" description="Disordered" evidence="1">
    <location>
        <begin position="40"/>
        <end position="103"/>
    </location>
</feature>
<dbReference type="EMBL" id="JACEFO010003176">
    <property type="protein sequence ID" value="KAF8643924.1"/>
    <property type="molecule type" value="Genomic_DNA"/>
</dbReference>
<evidence type="ECO:0000313" key="3">
    <source>
        <dbReference type="Proteomes" id="UP000636709"/>
    </source>
</evidence>
<feature type="region of interest" description="Disordered" evidence="1">
    <location>
        <begin position="136"/>
        <end position="188"/>
    </location>
</feature>
<dbReference type="AlphaFoldDB" id="A0A835A0R7"/>
<sequence length="215" mass="23849">MGRRKLQTERSWTMDMGPVRRTESDEALSVLVHGLRRKEREGAKEAATVDRIYSAGSSAQKVPEAKKQARALRSRERPGGGEGRKSGQAPRLPARERERIAFRFPPRGASFPAFRLGVREGPEWWLLIIARRARVGPTQHNSARDRAEQGSDQGALRSSPPPPPPPDLAPPPDWPRPEPSQRRPWRGMKQMAAMLISSTRVSKPMVVASASVDGS</sequence>
<protein>
    <submittedName>
        <fullName evidence="2">Uncharacterized protein</fullName>
    </submittedName>
</protein>
<keyword evidence="3" id="KW-1185">Reference proteome</keyword>
<reference evidence="2" key="1">
    <citation type="submission" date="2020-07" db="EMBL/GenBank/DDBJ databases">
        <title>Genome sequence and genetic diversity analysis of an under-domesticated orphan crop, white fonio (Digitaria exilis).</title>
        <authorList>
            <person name="Bennetzen J.L."/>
            <person name="Chen S."/>
            <person name="Ma X."/>
            <person name="Wang X."/>
            <person name="Yssel A.E.J."/>
            <person name="Chaluvadi S.R."/>
            <person name="Johnson M."/>
            <person name="Gangashetty P."/>
            <person name="Hamidou F."/>
            <person name="Sanogo M.D."/>
            <person name="Zwaenepoel A."/>
            <person name="Wallace J."/>
            <person name="Van De Peer Y."/>
            <person name="Van Deynze A."/>
        </authorList>
    </citation>
    <scope>NUCLEOTIDE SEQUENCE</scope>
    <source>
        <tissue evidence="2">Leaves</tissue>
    </source>
</reference>
<comment type="caution">
    <text evidence="2">The sequence shown here is derived from an EMBL/GenBank/DDBJ whole genome shotgun (WGS) entry which is preliminary data.</text>
</comment>
<organism evidence="2 3">
    <name type="scientific">Digitaria exilis</name>
    <dbReference type="NCBI Taxonomy" id="1010633"/>
    <lineage>
        <taxon>Eukaryota</taxon>
        <taxon>Viridiplantae</taxon>
        <taxon>Streptophyta</taxon>
        <taxon>Embryophyta</taxon>
        <taxon>Tracheophyta</taxon>
        <taxon>Spermatophyta</taxon>
        <taxon>Magnoliopsida</taxon>
        <taxon>Liliopsida</taxon>
        <taxon>Poales</taxon>
        <taxon>Poaceae</taxon>
        <taxon>PACMAD clade</taxon>
        <taxon>Panicoideae</taxon>
        <taxon>Panicodae</taxon>
        <taxon>Paniceae</taxon>
        <taxon>Anthephorinae</taxon>
        <taxon>Digitaria</taxon>
    </lineage>
</organism>
<feature type="region of interest" description="Disordered" evidence="1">
    <location>
        <begin position="1"/>
        <end position="20"/>
    </location>
</feature>
<gene>
    <name evidence="2" type="ORF">HU200_066643</name>
</gene>
<proteinExistence type="predicted"/>
<accession>A0A835A0R7</accession>
<feature type="compositionally biased region" description="Pro residues" evidence="1">
    <location>
        <begin position="159"/>
        <end position="174"/>
    </location>
</feature>
<evidence type="ECO:0000313" key="2">
    <source>
        <dbReference type="EMBL" id="KAF8643924.1"/>
    </source>
</evidence>
<dbReference type="Proteomes" id="UP000636709">
    <property type="component" value="Unassembled WGS sequence"/>
</dbReference>
<name>A0A835A0R7_9POAL</name>
<feature type="compositionally biased region" description="Basic and acidic residues" evidence="1">
    <location>
        <begin position="63"/>
        <end position="85"/>
    </location>
</feature>
<evidence type="ECO:0000256" key="1">
    <source>
        <dbReference type="SAM" id="MobiDB-lite"/>
    </source>
</evidence>